<evidence type="ECO:0000256" key="3">
    <source>
        <dbReference type="PROSITE-ProRule" id="PRU00221"/>
    </source>
</evidence>
<reference evidence="4" key="1">
    <citation type="submission" date="2022-10" db="EMBL/GenBank/DDBJ databases">
        <title>Novel sulphate-reducing endosymbionts in the free-living metamonad Anaeramoeba.</title>
        <authorList>
            <person name="Jerlstrom-Hultqvist J."/>
            <person name="Cepicka I."/>
            <person name="Gallot-Lavallee L."/>
            <person name="Salas-Leiva D."/>
            <person name="Curtis B.A."/>
            <person name="Zahonova K."/>
            <person name="Pipaliya S."/>
            <person name="Dacks J."/>
            <person name="Roger A.J."/>
        </authorList>
    </citation>
    <scope>NUCLEOTIDE SEQUENCE</scope>
    <source>
        <strain evidence="4">BMAN</strain>
    </source>
</reference>
<dbReference type="EMBL" id="JAPDFW010000061">
    <property type="protein sequence ID" value="KAJ5076327.1"/>
    <property type="molecule type" value="Genomic_DNA"/>
</dbReference>
<proteinExistence type="predicted"/>
<dbReference type="GO" id="GO:0005730">
    <property type="term" value="C:nucleolus"/>
    <property type="evidence" value="ECO:0007669"/>
    <property type="project" value="TreeGrafter"/>
</dbReference>
<dbReference type="InterPro" id="IPR001680">
    <property type="entry name" value="WD40_rpt"/>
</dbReference>
<accession>A0A9Q0LNZ5</accession>
<dbReference type="Proteomes" id="UP001149090">
    <property type="component" value="Unassembled WGS sequence"/>
</dbReference>
<sequence>MNCFDSNLKTWLVITSDHKLKLWDTNTGKIIHDFTLPSHLSTTITALAWTNQHESRFINKLGGLGTAVLGTQKGKIILFNLSSQEIITEIQDETTSNFGKINDIKLSQDSAYIYSSYEAGFVCIWNFPNSSIIQVLDKYAGHQNAIQFIQFFPNEKYFITLAGELYANLWETNKSSNPNPLISDSPTKTAEFYHIPKKNETRILLIADQACYLYNYNENQNLNMNDKQKIMDQKYKIKITRNQKEGKIIACKFLTSKKILLVHGTPDNPFFETIIFYSHKKGGFFDSIIPIRTLTLTEKKKEVGEDPMEIEKEMKQRENETHLLLSQNVAFSIPQSKFQQDQLIFQKEDFYETFTYPKATEKQIKSLGQKIENDFMELEKKNLQIQTPKIIKKSKLISIIKKNISENQTIIAINHLLYLKNQQKILNIIQEIPTDCVVPLILEMISLSKSNTKTFNKLYFWIQNLLIIRTKDALSNKIVNESLIEFNKLCEERTENLRNLFKLNGKISHSLTKRK</sequence>
<dbReference type="InterPro" id="IPR036322">
    <property type="entry name" value="WD40_repeat_dom_sf"/>
</dbReference>
<keyword evidence="5" id="KW-1185">Reference proteome</keyword>
<name>A0A9Q0LNZ5_ANAIG</name>
<gene>
    <name evidence="4" type="ORF">M0811_06326</name>
</gene>
<keyword evidence="2" id="KW-0539">Nucleus</keyword>
<organism evidence="4 5">
    <name type="scientific">Anaeramoeba ignava</name>
    <name type="common">Anaerobic marine amoeba</name>
    <dbReference type="NCBI Taxonomy" id="1746090"/>
    <lineage>
        <taxon>Eukaryota</taxon>
        <taxon>Metamonada</taxon>
        <taxon>Anaeramoebidae</taxon>
        <taxon>Anaeramoeba</taxon>
    </lineage>
</organism>
<dbReference type="PANTHER" id="PTHR44267">
    <property type="entry name" value="WD REPEAT-CONTAINING PROTEIN 43"/>
    <property type="match status" value="1"/>
</dbReference>
<dbReference type="AlphaFoldDB" id="A0A9Q0LNZ5"/>
<dbReference type="InterPro" id="IPR015943">
    <property type="entry name" value="WD40/YVTN_repeat-like_dom_sf"/>
</dbReference>
<dbReference type="GO" id="GO:0000462">
    <property type="term" value="P:maturation of SSU-rRNA from tricistronic rRNA transcript (SSU-rRNA, 5.8S rRNA, LSU-rRNA)"/>
    <property type="evidence" value="ECO:0007669"/>
    <property type="project" value="TreeGrafter"/>
</dbReference>
<feature type="repeat" description="WD" evidence="3">
    <location>
        <begin position="139"/>
        <end position="180"/>
    </location>
</feature>
<dbReference type="SUPFAM" id="SSF50978">
    <property type="entry name" value="WD40 repeat-like"/>
    <property type="match status" value="1"/>
</dbReference>
<dbReference type="InterPro" id="IPR052414">
    <property type="entry name" value="U3_snoRNA-assoc_WDR"/>
</dbReference>
<comment type="subcellular location">
    <subcellularLocation>
        <location evidence="1">Nucleus</location>
    </subcellularLocation>
</comment>
<dbReference type="PROSITE" id="PS50082">
    <property type="entry name" value="WD_REPEATS_2"/>
    <property type="match status" value="1"/>
</dbReference>
<keyword evidence="3" id="KW-0853">WD repeat</keyword>
<dbReference type="PANTHER" id="PTHR44267:SF1">
    <property type="entry name" value="WD REPEAT-CONTAINING PROTEIN 43"/>
    <property type="match status" value="1"/>
</dbReference>
<protein>
    <submittedName>
        <fullName evidence="4">Wd repeat-containing protein</fullName>
    </submittedName>
</protein>
<evidence type="ECO:0000256" key="1">
    <source>
        <dbReference type="ARBA" id="ARBA00004123"/>
    </source>
</evidence>
<evidence type="ECO:0000313" key="4">
    <source>
        <dbReference type="EMBL" id="KAJ5076327.1"/>
    </source>
</evidence>
<dbReference type="SMART" id="SM00320">
    <property type="entry name" value="WD40"/>
    <property type="match status" value="3"/>
</dbReference>
<dbReference type="OrthoDB" id="30195at2759"/>
<evidence type="ECO:0000313" key="5">
    <source>
        <dbReference type="Proteomes" id="UP001149090"/>
    </source>
</evidence>
<dbReference type="Gene3D" id="2.130.10.10">
    <property type="entry name" value="YVTN repeat-like/Quinoprotein amine dehydrogenase"/>
    <property type="match status" value="1"/>
</dbReference>
<evidence type="ECO:0000256" key="2">
    <source>
        <dbReference type="ARBA" id="ARBA00023242"/>
    </source>
</evidence>
<comment type="caution">
    <text evidence="4">The sequence shown here is derived from an EMBL/GenBank/DDBJ whole genome shotgun (WGS) entry which is preliminary data.</text>
</comment>